<comment type="caution">
    <text evidence="1">The sequence shown here is derived from an EMBL/GenBank/DDBJ whole genome shotgun (WGS) entry which is preliminary data.</text>
</comment>
<dbReference type="EMBL" id="CAJVQC010070422">
    <property type="protein sequence ID" value="CAG8809702.1"/>
    <property type="molecule type" value="Genomic_DNA"/>
</dbReference>
<evidence type="ECO:0000313" key="1">
    <source>
        <dbReference type="EMBL" id="CAG8809702.1"/>
    </source>
</evidence>
<evidence type="ECO:0000313" key="2">
    <source>
        <dbReference type="Proteomes" id="UP000789920"/>
    </source>
</evidence>
<reference evidence="1" key="1">
    <citation type="submission" date="2021-06" db="EMBL/GenBank/DDBJ databases">
        <authorList>
            <person name="Kallberg Y."/>
            <person name="Tangrot J."/>
            <person name="Rosling A."/>
        </authorList>
    </citation>
    <scope>NUCLEOTIDE SEQUENCE</scope>
    <source>
        <strain evidence="1">MA461A</strain>
    </source>
</reference>
<dbReference type="Proteomes" id="UP000789920">
    <property type="component" value="Unassembled WGS sequence"/>
</dbReference>
<sequence>MINLLYPVLEATEYLSGSSYPMISNVHLTVGRLIWYFDHFIDDRSYLDKECIVADSICYKLNEYWSLFDKKITVAAILNLSLKLKTFSSEEKITAAITKEQKIEQPPEEKLDLYFSLPICQTNPL</sequence>
<gene>
    <name evidence="1" type="ORF">RPERSI_LOCUS22921</name>
</gene>
<feature type="non-terminal residue" evidence="1">
    <location>
        <position position="125"/>
    </location>
</feature>
<proteinExistence type="predicted"/>
<keyword evidence="2" id="KW-1185">Reference proteome</keyword>
<protein>
    <submittedName>
        <fullName evidence="1">347_t:CDS:1</fullName>
    </submittedName>
</protein>
<accession>A0ACA9RUI2</accession>
<name>A0ACA9RUI2_9GLOM</name>
<organism evidence="1 2">
    <name type="scientific">Racocetra persica</name>
    <dbReference type="NCBI Taxonomy" id="160502"/>
    <lineage>
        <taxon>Eukaryota</taxon>
        <taxon>Fungi</taxon>
        <taxon>Fungi incertae sedis</taxon>
        <taxon>Mucoromycota</taxon>
        <taxon>Glomeromycotina</taxon>
        <taxon>Glomeromycetes</taxon>
        <taxon>Diversisporales</taxon>
        <taxon>Gigasporaceae</taxon>
        <taxon>Racocetra</taxon>
    </lineage>
</organism>